<sequence length="180" mass="19203">MTELTTAQRLAAYRDELHEAQFPTPLVDALIRDAAHHPHHEDDGLTIAADLEDDNTPCTGVMHVRLVPHLERGAMAEALIEIQERALQAYPLGLHPHPAPRPSPGSPPMPTSAHHGQDATTRPRATASAQAGGPPSSARSPRTITAVAIDAGPTRRTPDPTTTRSSSTTSSRSAKVDHQL</sequence>
<dbReference type="Proteomes" id="UP000221011">
    <property type="component" value="Chromosome"/>
</dbReference>
<dbReference type="KEGG" id="sfk:KY5_6230c"/>
<feature type="compositionally biased region" description="Low complexity" evidence="1">
    <location>
        <begin position="159"/>
        <end position="173"/>
    </location>
</feature>
<reference evidence="2 3" key="1">
    <citation type="submission" date="2017-08" db="EMBL/GenBank/DDBJ databases">
        <title>Complete Genome Sequence of Streptomyces formicae KY5, the formicamycin producer.</title>
        <authorList>
            <person name="Holmes N.A."/>
            <person name="Devine R."/>
            <person name="Qin Z."/>
            <person name="Seipke R.F."/>
            <person name="Wilkinson B."/>
            <person name="Hutchings M.I."/>
        </authorList>
    </citation>
    <scope>NUCLEOTIDE SEQUENCE [LARGE SCALE GENOMIC DNA]</scope>
    <source>
        <strain evidence="2 3">KY5</strain>
    </source>
</reference>
<evidence type="ECO:0000313" key="3">
    <source>
        <dbReference type="Proteomes" id="UP000221011"/>
    </source>
</evidence>
<gene>
    <name evidence="2" type="ORF">KY5_6230c</name>
</gene>
<accession>A0A291QI63</accession>
<dbReference type="AlphaFoldDB" id="A0A291QI63"/>
<protein>
    <submittedName>
        <fullName evidence="2">Uncharacterized protein</fullName>
    </submittedName>
</protein>
<evidence type="ECO:0000256" key="1">
    <source>
        <dbReference type="SAM" id="MobiDB-lite"/>
    </source>
</evidence>
<keyword evidence="3" id="KW-1185">Reference proteome</keyword>
<dbReference type="RefSeq" id="WP_098245413.1">
    <property type="nucleotide sequence ID" value="NZ_CP022685.1"/>
</dbReference>
<feature type="compositionally biased region" description="Pro residues" evidence="1">
    <location>
        <begin position="97"/>
        <end position="110"/>
    </location>
</feature>
<feature type="region of interest" description="Disordered" evidence="1">
    <location>
        <begin position="92"/>
        <end position="180"/>
    </location>
</feature>
<organism evidence="2 3">
    <name type="scientific">Streptomyces formicae</name>
    <dbReference type="NCBI Taxonomy" id="1616117"/>
    <lineage>
        <taxon>Bacteria</taxon>
        <taxon>Bacillati</taxon>
        <taxon>Actinomycetota</taxon>
        <taxon>Actinomycetes</taxon>
        <taxon>Kitasatosporales</taxon>
        <taxon>Streptomycetaceae</taxon>
        <taxon>Streptomyces</taxon>
    </lineage>
</organism>
<proteinExistence type="predicted"/>
<evidence type="ECO:0000313" key="2">
    <source>
        <dbReference type="EMBL" id="ATL31248.1"/>
    </source>
</evidence>
<feature type="compositionally biased region" description="Low complexity" evidence="1">
    <location>
        <begin position="125"/>
        <end position="143"/>
    </location>
</feature>
<dbReference type="EMBL" id="CP022685">
    <property type="protein sequence ID" value="ATL31248.1"/>
    <property type="molecule type" value="Genomic_DNA"/>
</dbReference>
<name>A0A291QI63_9ACTN</name>